<comment type="similarity">
    <text evidence="1">Belongs to the CCDC39 family.</text>
</comment>
<evidence type="ECO:0000256" key="4">
    <source>
        <dbReference type="ARBA" id="ARBA00045182"/>
    </source>
</evidence>
<organism evidence="6 7">
    <name type="scientific">Ilyodon furcidens</name>
    <name type="common">goldbreast splitfin</name>
    <dbReference type="NCBI Taxonomy" id="33524"/>
    <lineage>
        <taxon>Eukaryota</taxon>
        <taxon>Metazoa</taxon>
        <taxon>Chordata</taxon>
        <taxon>Craniata</taxon>
        <taxon>Vertebrata</taxon>
        <taxon>Euteleostomi</taxon>
        <taxon>Actinopterygii</taxon>
        <taxon>Neopterygii</taxon>
        <taxon>Teleostei</taxon>
        <taxon>Neoteleostei</taxon>
        <taxon>Acanthomorphata</taxon>
        <taxon>Ovalentaria</taxon>
        <taxon>Atherinomorphae</taxon>
        <taxon>Cyprinodontiformes</taxon>
        <taxon>Goodeidae</taxon>
        <taxon>Ilyodon</taxon>
    </lineage>
</organism>
<feature type="compositionally biased region" description="Low complexity" evidence="5">
    <location>
        <begin position="107"/>
        <end position="118"/>
    </location>
</feature>
<proteinExistence type="inferred from homology"/>
<protein>
    <recommendedName>
        <fullName evidence="2">Coiled-coil domain-containing protein 39</fullName>
    </recommendedName>
</protein>
<evidence type="ECO:0000256" key="1">
    <source>
        <dbReference type="ARBA" id="ARBA00005805"/>
    </source>
</evidence>
<reference evidence="6 7" key="1">
    <citation type="submission" date="2021-06" db="EMBL/GenBank/DDBJ databases">
        <authorList>
            <person name="Palmer J.M."/>
        </authorList>
    </citation>
    <scope>NUCLEOTIDE SEQUENCE [LARGE SCALE GENOMIC DNA]</scope>
    <source>
        <strain evidence="7">if_2019</strain>
        <tissue evidence="6">Muscle</tissue>
    </source>
</reference>
<evidence type="ECO:0000256" key="2">
    <source>
        <dbReference type="ARBA" id="ARBA00016725"/>
    </source>
</evidence>
<dbReference type="PANTHER" id="PTHR18962">
    <property type="entry name" value="COILED-COIL DOMAIN-CONTAINING PROTEIN 39"/>
    <property type="match status" value="1"/>
</dbReference>
<dbReference type="Proteomes" id="UP001482620">
    <property type="component" value="Unassembled WGS sequence"/>
</dbReference>
<dbReference type="InterPro" id="IPR033290">
    <property type="entry name" value="CCDC39"/>
</dbReference>
<comment type="function">
    <text evidence="4">Required for assembly of dynein regulatory complex (DRC) and inner dynein arm (IDA) complexes, which are responsible for ciliary beat regulation, thereby playing a central role in motility in cilia and flagella. Probably acts together with CCDC40 to form a molecular ruler that determines the 96 nanometer (nm) repeat length and arrangements of components in cilia and flagella. Not required for outer dynein arm complexes assembly.</text>
</comment>
<feature type="compositionally biased region" description="Low complexity" evidence="5">
    <location>
        <begin position="142"/>
        <end position="151"/>
    </location>
</feature>
<feature type="compositionally biased region" description="Low complexity" evidence="5">
    <location>
        <begin position="73"/>
        <end position="83"/>
    </location>
</feature>
<keyword evidence="3" id="KW-0175">Coiled coil</keyword>
<feature type="region of interest" description="Disordered" evidence="5">
    <location>
        <begin position="73"/>
        <end position="157"/>
    </location>
</feature>
<dbReference type="EMBL" id="JAHRIQ010100488">
    <property type="protein sequence ID" value="MEQ2253865.1"/>
    <property type="molecule type" value="Genomic_DNA"/>
</dbReference>
<name>A0ABV0VAZ6_9TELE</name>
<keyword evidence="7" id="KW-1185">Reference proteome</keyword>
<sequence length="157" mass="17051">MAVGPNIVQFTKLTKEIRSAKNTKTETVEEQDIKLKELKEFNKTINKMVNKAMEDNPELRPVLEQYVQQASLPLPSPFSTFSSQRSTKMGSSRNSISHRSPVSSADSSLQESLLPSPQVTTVNLDLDLSGASPPLTSPKCPSSAGSGSSSSRKTKKL</sequence>
<feature type="compositionally biased region" description="Polar residues" evidence="5">
    <location>
        <begin position="84"/>
        <end position="106"/>
    </location>
</feature>
<comment type="caution">
    <text evidence="6">The sequence shown here is derived from an EMBL/GenBank/DDBJ whole genome shotgun (WGS) entry which is preliminary data.</text>
</comment>
<evidence type="ECO:0000256" key="5">
    <source>
        <dbReference type="SAM" id="MobiDB-lite"/>
    </source>
</evidence>
<evidence type="ECO:0000313" key="6">
    <source>
        <dbReference type="EMBL" id="MEQ2253865.1"/>
    </source>
</evidence>
<evidence type="ECO:0000256" key="3">
    <source>
        <dbReference type="ARBA" id="ARBA00023054"/>
    </source>
</evidence>
<gene>
    <name evidence="6" type="ORF">ILYODFUR_036939</name>
</gene>
<dbReference type="PANTHER" id="PTHR18962:SF0">
    <property type="entry name" value="COILED-COIL DOMAIN-CONTAINING PROTEIN 39"/>
    <property type="match status" value="1"/>
</dbReference>
<evidence type="ECO:0000313" key="7">
    <source>
        <dbReference type="Proteomes" id="UP001482620"/>
    </source>
</evidence>
<accession>A0ABV0VAZ6</accession>